<protein>
    <submittedName>
        <fullName evidence="1">T26-2p</fullName>
    </submittedName>
</protein>
<organism evidence="1">
    <name type="scientific">Thermococcus sp. 26/2</name>
    <dbReference type="NCBI Taxonomy" id="758583"/>
    <lineage>
        <taxon>Archaea</taxon>
        <taxon>Methanobacteriati</taxon>
        <taxon>Methanobacteriota</taxon>
        <taxon>Thermococci</taxon>
        <taxon>Thermococcales</taxon>
        <taxon>Thermococcaceae</taxon>
        <taxon>Thermococcus</taxon>
    </lineage>
</organism>
<sequence>MAQSSRFVRGVYIDKDVEMRAKALAKVKGASFNQVVREAIIKLYRMELGNVRPEEILQE</sequence>
<dbReference type="RefSeq" id="WP_013087992.1">
    <property type="nucleotide sequence ID" value="NC_014116.1"/>
</dbReference>
<keyword evidence="1" id="KW-0614">Plasmid</keyword>
<dbReference type="EMBL" id="GU056179">
    <property type="protein sequence ID" value="ADF80226.1"/>
    <property type="molecule type" value="Genomic_DNA"/>
</dbReference>
<dbReference type="AlphaFoldDB" id="D6MY25"/>
<geneLocation type="plasmid" evidence="1">
    <name>pT26-2</name>
</geneLocation>
<accession>D6MY25</accession>
<evidence type="ECO:0000313" key="1">
    <source>
        <dbReference type="EMBL" id="ADF80226.1"/>
    </source>
</evidence>
<proteinExistence type="predicted"/>
<name>D6MY25_9EURY</name>
<gene>
    <name evidence="1" type="ORF">t26-2</name>
</gene>
<reference evidence="1" key="1">
    <citation type="journal article" date="2010" name="Nucleic Acids Res.">
        <title>Two novel families of plasmids from hyperthermophilic archaea encoding new families of replication proteins.</title>
        <authorList>
            <person name="Soler N."/>
            <person name="Marguet E."/>
            <person name="Cortez D."/>
            <person name="Desnoues N."/>
            <person name="Keller J."/>
            <person name="van Tilbeurgh H."/>
            <person name="Sezonov G."/>
            <person name="Forterre P."/>
        </authorList>
    </citation>
    <scope>NUCLEOTIDE SEQUENCE</scope>
    <source>
        <strain evidence="1">26/2</strain>
        <plasmid evidence="1">pT26-2</plasmid>
    </source>
</reference>